<dbReference type="InterPro" id="IPR036412">
    <property type="entry name" value="HAD-like_sf"/>
</dbReference>
<evidence type="ECO:0000256" key="14">
    <source>
        <dbReference type="PIRNR" id="PIRNR004682"/>
    </source>
</evidence>
<name>A0A3P4B117_9BURK</name>
<comment type="pathway">
    <text evidence="5">Nucleotide-sugar biosynthesis; ADP-L-glycero-beta-D-manno-heptose biosynthesis; ADP-L-glycero-beta-D-manno-heptose from D-glycero-beta-D-manno-heptose 7-phosphate: step 2/4.</text>
</comment>
<comment type="catalytic activity">
    <reaction evidence="1">
        <text>D-glycero-beta-D-manno-heptose 1,7-bisphosphate + H2O = D-glycero-beta-D-manno-heptose 1-phosphate + phosphate</text>
        <dbReference type="Rhea" id="RHEA:28518"/>
        <dbReference type="ChEBI" id="CHEBI:15377"/>
        <dbReference type="ChEBI" id="CHEBI:43474"/>
        <dbReference type="ChEBI" id="CHEBI:60208"/>
        <dbReference type="ChEBI" id="CHEBI:61593"/>
        <dbReference type="EC" id="3.1.3.82"/>
    </reaction>
</comment>
<evidence type="ECO:0000256" key="1">
    <source>
        <dbReference type="ARBA" id="ARBA00001226"/>
    </source>
</evidence>
<organism evidence="18 19">
    <name type="scientific">Pigmentiphaga humi</name>
    <dbReference type="NCBI Taxonomy" id="2478468"/>
    <lineage>
        <taxon>Bacteria</taxon>
        <taxon>Pseudomonadati</taxon>
        <taxon>Pseudomonadota</taxon>
        <taxon>Betaproteobacteria</taxon>
        <taxon>Burkholderiales</taxon>
        <taxon>Alcaligenaceae</taxon>
        <taxon>Pigmentiphaga</taxon>
    </lineage>
</organism>
<feature type="binding site" evidence="17">
    <location>
        <position position="133"/>
    </location>
    <ligand>
        <name>Mg(2+)</name>
        <dbReference type="ChEBI" id="CHEBI:18420"/>
    </ligand>
</feature>
<evidence type="ECO:0000256" key="7">
    <source>
        <dbReference type="ARBA" id="ARBA00022490"/>
    </source>
</evidence>
<dbReference type="EMBL" id="UWPJ01000012">
    <property type="protein sequence ID" value="VCU69338.1"/>
    <property type="molecule type" value="Genomic_DNA"/>
</dbReference>
<evidence type="ECO:0000313" key="19">
    <source>
        <dbReference type="Proteomes" id="UP000277294"/>
    </source>
</evidence>
<dbReference type="GO" id="GO:0046872">
    <property type="term" value="F:metal ion binding"/>
    <property type="evidence" value="ECO:0007669"/>
    <property type="project" value="UniProtKB-KW"/>
</dbReference>
<dbReference type="Pfam" id="PF00702">
    <property type="entry name" value="Hydrolase"/>
    <property type="match status" value="1"/>
</dbReference>
<sequence length="191" mass="20205">MPTSLARPKLVILDRDGVINQDSPDFVKSPDEWIPLPGALEAIARMHQAGYRVVIATNQSGLGRGLFDAATLNAIHAKLKTKLAKANGVVDAIFICPHAPHEGCACRKPLPGMYRSIAQRFEVDLQGVPSVGDSLRDLQAAAAAGCLPWLVLTGNGPKTLAKGGLPDGTVVWQDLAAVAEALEVAVHPEEH</sequence>
<evidence type="ECO:0000256" key="3">
    <source>
        <dbReference type="ARBA" id="ARBA00001947"/>
    </source>
</evidence>
<dbReference type="InterPro" id="IPR023214">
    <property type="entry name" value="HAD_sf"/>
</dbReference>
<keyword evidence="9 14" id="KW-0378">Hydrolase</keyword>
<feature type="binding site" evidence="17">
    <location>
        <position position="14"/>
    </location>
    <ligand>
        <name>Mg(2+)</name>
        <dbReference type="ChEBI" id="CHEBI:18420"/>
    </ligand>
</feature>
<keyword evidence="8 17" id="KW-0479">Metal-binding</keyword>
<dbReference type="OrthoDB" id="9781367at2"/>
<dbReference type="EC" id="3.1.3.-" evidence="14"/>
<comment type="similarity">
    <text evidence="13 14">Belongs to the gmhB family.</text>
</comment>
<evidence type="ECO:0000256" key="12">
    <source>
        <dbReference type="ARBA" id="ARBA00023277"/>
    </source>
</evidence>
<keyword evidence="19" id="KW-1185">Reference proteome</keyword>
<evidence type="ECO:0000256" key="5">
    <source>
        <dbReference type="ARBA" id="ARBA00004708"/>
    </source>
</evidence>
<evidence type="ECO:0000256" key="4">
    <source>
        <dbReference type="ARBA" id="ARBA00004496"/>
    </source>
</evidence>
<feature type="binding site" evidence="17">
    <location>
        <position position="104"/>
    </location>
    <ligand>
        <name>Zn(2+)</name>
        <dbReference type="ChEBI" id="CHEBI:29105"/>
    </ligand>
</feature>
<feature type="site" description="Stabilizes the phosphoryl group" evidence="16">
    <location>
        <position position="108"/>
    </location>
</feature>
<feature type="binding site" evidence="17">
    <location>
        <position position="98"/>
    </location>
    <ligand>
        <name>Zn(2+)</name>
        <dbReference type="ChEBI" id="CHEBI:29105"/>
    </ligand>
</feature>
<evidence type="ECO:0000256" key="8">
    <source>
        <dbReference type="ARBA" id="ARBA00022723"/>
    </source>
</evidence>
<dbReference type="Gene3D" id="3.40.50.1000">
    <property type="entry name" value="HAD superfamily/HAD-like"/>
    <property type="match status" value="1"/>
</dbReference>
<evidence type="ECO:0000256" key="13">
    <source>
        <dbReference type="ARBA" id="ARBA00061616"/>
    </source>
</evidence>
<evidence type="ECO:0000256" key="6">
    <source>
        <dbReference type="ARBA" id="ARBA00011245"/>
    </source>
</evidence>
<dbReference type="CDD" id="cd07503">
    <property type="entry name" value="HAD_HisB-N"/>
    <property type="match status" value="1"/>
</dbReference>
<proteinExistence type="inferred from homology"/>
<comment type="subcellular location">
    <subcellularLocation>
        <location evidence="4 14">Cytoplasm</location>
    </subcellularLocation>
</comment>
<feature type="binding site" evidence="17">
    <location>
        <position position="96"/>
    </location>
    <ligand>
        <name>Zn(2+)</name>
        <dbReference type="ChEBI" id="CHEBI:29105"/>
    </ligand>
</feature>
<evidence type="ECO:0000256" key="16">
    <source>
        <dbReference type="PIRSR" id="PIRSR004682-3"/>
    </source>
</evidence>
<dbReference type="InterPro" id="IPR004446">
    <property type="entry name" value="Heptose_bisP_phosphatase"/>
</dbReference>
<reference evidence="18 19" key="1">
    <citation type="submission" date="2018-10" db="EMBL/GenBank/DDBJ databases">
        <authorList>
            <person name="Criscuolo A."/>
        </authorList>
    </citation>
    <scope>NUCLEOTIDE SEQUENCE [LARGE SCALE GENOMIC DNA]</scope>
    <source>
        <strain evidence="18">DnA1</strain>
    </source>
</reference>
<dbReference type="NCBIfam" id="TIGR01662">
    <property type="entry name" value="HAD-SF-IIIA"/>
    <property type="match status" value="1"/>
</dbReference>
<comment type="cofactor">
    <cofactor evidence="2 17">
        <name>Mg(2+)</name>
        <dbReference type="ChEBI" id="CHEBI:18420"/>
    </cofactor>
</comment>
<feature type="site" description="Contributes to substrate recognition" evidence="16">
    <location>
        <position position="107"/>
    </location>
</feature>
<comment type="cofactor">
    <cofactor evidence="3 17">
        <name>Zn(2+)</name>
        <dbReference type="ChEBI" id="CHEBI:29105"/>
    </cofactor>
</comment>
<keyword evidence="11 17" id="KW-0460">Magnesium</keyword>
<protein>
    <recommendedName>
        <fullName evidence="14">D,D-heptose 1,7-bisphosphate phosphatase</fullName>
        <ecNumber evidence="14">3.1.3.-</ecNumber>
    </recommendedName>
</protein>
<dbReference type="GO" id="GO:0005737">
    <property type="term" value="C:cytoplasm"/>
    <property type="evidence" value="ECO:0007669"/>
    <property type="project" value="UniProtKB-SubCell"/>
</dbReference>
<dbReference type="InterPro" id="IPR006549">
    <property type="entry name" value="HAD-SF_hydro_IIIA"/>
</dbReference>
<dbReference type="SUPFAM" id="SSF56784">
    <property type="entry name" value="HAD-like"/>
    <property type="match status" value="1"/>
</dbReference>
<dbReference type="Proteomes" id="UP000277294">
    <property type="component" value="Unassembled WGS sequence"/>
</dbReference>
<evidence type="ECO:0000256" key="10">
    <source>
        <dbReference type="ARBA" id="ARBA00022833"/>
    </source>
</evidence>
<feature type="active site" description="Nucleophile" evidence="15">
    <location>
        <position position="14"/>
    </location>
</feature>
<comment type="subunit">
    <text evidence="6">Monomer.</text>
</comment>
<keyword evidence="10 17" id="KW-0862">Zinc</keyword>
<gene>
    <name evidence="18" type="ORF">PIGHUM_01400</name>
</gene>
<evidence type="ECO:0000256" key="17">
    <source>
        <dbReference type="PIRSR" id="PIRSR004682-4"/>
    </source>
</evidence>
<evidence type="ECO:0000256" key="15">
    <source>
        <dbReference type="PIRSR" id="PIRSR004682-1"/>
    </source>
</evidence>
<dbReference type="NCBIfam" id="NF006506">
    <property type="entry name" value="PRK08942.1"/>
    <property type="match status" value="1"/>
</dbReference>
<evidence type="ECO:0000256" key="2">
    <source>
        <dbReference type="ARBA" id="ARBA00001946"/>
    </source>
</evidence>
<keyword evidence="12 14" id="KW-0119">Carbohydrate metabolism</keyword>
<feature type="binding site" evidence="17">
    <location>
        <position position="16"/>
    </location>
    <ligand>
        <name>Mg(2+)</name>
        <dbReference type="ChEBI" id="CHEBI:18420"/>
    </ligand>
</feature>
<accession>A0A3P4B117</accession>
<evidence type="ECO:0000313" key="18">
    <source>
        <dbReference type="EMBL" id="VCU69338.1"/>
    </source>
</evidence>
<dbReference type="GO" id="GO:0034200">
    <property type="term" value="F:D-glycero-beta-D-manno-heptose 1,7-bisphosphate 7-phosphatase activity"/>
    <property type="evidence" value="ECO:0007669"/>
    <property type="project" value="UniProtKB-EC"/>
</dbReference>
<dbReference type="GO" id="GO:0005975">
    <property type="term" value="P:carbohydrate metabolic process"/>
    <property type="evidence" value="ECO:0007669"/>
    <property type="project" value="InterPro"/>
</dbReference>
<dbReference type="RefSeq" id="WP_124078681.1">
    <property type="nucleotide sequence ID" value="NZ_UWPJ01000012.1"/>
</dbReference>
<feature type="binding site" evidence="17">
    <location>
        <position position="106"/>
    </location>
    <ligand>
        <name>Zn(2+)</name>
        <dbReference type="ChEBI" id="CHEBI:29105"/>
    </ligand>
</feature>
<dbReference type="FunFam" id="3.40.50.1000:FF:000168">
    <property type="entry name" value="D,D-heptose 1,7-bisphosphate phosphatase"/>
    <property type="match status" value="1"/>
</dbReference>
<evidence type="ECO:0000256" key="9">
    <source>
        <dbReference type="ARBA" id="ARBA00022801"/>
    </source>
</evidence>
<dbReference type="PANTHER" id="PTHR42891:SF1">
    <property type="entry name" value="D-GLYCERO-BETA-D-MANNO-HEPTOSE-1,7-BISPHOSPHATE 7-PHOSPHATASE"/>
    <property type="match status" value="1"/>
</dbReference>
<dbReference type="PIRSF" id="PIRSF004682">
    <property type="entry name" value="GmhB"/>
    <property type="match status" value="1"/>
</dbReference>
<dbReference type="AlphaFoldDB" id="A0A3P4B117"/>
<feature type="active site" description="Proton donor" evidence="15">
    <location>
        <position position="16"/>
    </location>
</feature>
<dbReference type="InterPro" id="IPR006543">
    <property type="entry name" value="Histidinol-phos"/>
</dbReference>
<evidence type="ECO:0000256" key="11">
    <source>
        <dbReference type="ARBA" id="ARBA00022842"/>
    </source>
</evidence>
<dbReference type="PANTHER" id="PTHR42891">
    <property type="entry name" value="D-GLYCERO-BETA-D-MANNO-HEPTOSE-1,7-BISPHOSPHATE 7-PHOSPHATASE"/>
    <property type="match status" value="1"/>
</dbReference>
<dbReference type="NCBIfam" id="TIGR01656">
    <property type="entry name" value="Histidinol-ppas"/>
    <property type="match status" value="1"/>
</dbReference>
<keyword evidence="7 14" id="KW-0963">Cytoplasm</keyword>
<feature type="site" description="Stabilizes the phosphoryl group" evidence="16">
    <location>
        <position position="57"/>
    </location>
</feature>